<evidence type="ECO:0000313" key="1">
    <source>
        <dbReference type="EMBL" id="MPM96639.1"/>
    </source>
</evidence>
<organism evidence="1">
    <name type="scientific">bioreactor metagenome</name>
    <dbReference type="NCBI Taxonomy" id="1076179"/>
    <lineage>
        <taxon>unclassified sequences</taxon>
        <taxon>metagenomes</taxon>
        <taxon>ecological metagenomes</taxon>
    </lineage>
</organism>
<sequence>MLQTKPVEVVASAGPGFAQQQPASALQIFDQRKIAAKQFRATGCDQLVITEFPVPEEILLERSLDQCQIEKSLLDFLSDPDRILHRQMQRDFRIAPHEFGHQRRQHEVSGSQGAAQRITPGAGAQFRKLALQTFRRRIPPRQFLQYRLARGREFERAGIAVEQPDAKLLLEFLDLLSGVGLAHPEEGGRGGKAPQFPDQLKYFESLIHRFHLDL</sequence>
<reference evidence="1" key="1">
    <citation type="submission" date="2019-08" db="EMBL/GenBank/DDBJ databases">
        <authorList>
            <person name="Kucharzyk K."/>
            <person name="Murdoch R.W."/>
            <person name="Higgins S."/>
            <person name="Loffler F."/>
        </authorList>
    </citation>
    <scope>NUCLEOTIDE SEQUENCE</scope>
</reference>
<protein>
    <submittedName>
        <fullName evidence="1">Uncharacterized protein</fullName>
    </submittedName>
</protein>
<accession>A0A645E523</accession>
<comment type="caution">
    <text evidence="1">The sequence shown here is derived from an EMBL/GenBank/DDBJ whole genome shotgun (WGS) entry which is preliminary data.</text>
</comment>
<dbReference type="EMBL" id="VSSQ01042997">
    <property type="protein sequence ID" value="MPM96639.1"/>
    <property type="molecule type" value="Genomic_DNA"/>
</dbReference>
<dbReference type="AlphaFoldDB" id="A0A645E523"/>
<name>A0A645E523_9ZZZZ</name>
<gene>
    <name evidence="1" type="ORF">SDC9_143804</name>
</gene>
<proteinExistence type="predicted"/>